<keyword evidence="6 7" id="KW-0539">Nucleus</keyword>
<evidence type="ECO:0000256" key="4">
    <source>
        <dbReference type="ARBA" id="ARBA00022771"/>
    </source>
</evidence>
<evidence type="ECO:0000256" key="8">
    <source>
        <dbReference type="PROSITE-ProRule" id="PRU00175"/>
    </source>
</evidence>
<dbReference type="EMBL" id="CAMPGE010012946">
    <property type="protein sequence ID" value="CAI2371699.1"/>
    <property type="molecule type" value="Genomic_DNA"/>
</dbReference>
<dbReference type="PROSITE" id="PS50089">
    <property type="entry name" value="ZF_RING_2"/>
    <property type="match status" value="1"/>
</dbReference>
<evidence type="ECO:0000256" key="7">
    <source>
        <dbReference type="PIRNR" id="PIRNR023577"/>
    </source>
</evidence>
<keyword evidence="11" id="KW-1185">Reference proteome</keyword>
<reference evidence="10" key="1">
    <citation type="submission" date="2023-07" db="EMBL/GenBank/DDBJ databases">
        <authorList>
            <consortium name="AG Swart"/>
            <person name="Singh M."/>
            <person name="Singh A."/>
            <person name="Seah K."/>
            <person name="Emmerich C."/>
        </authorList>
    </citation>
    <scope>NUCLEOTIDE SEQUENCE</scope>
    <source>
        <strain evidence="10">DP1</strain>
    </source>
</reference>
<comment type="caution">
    <text evidence="10">The sequence shown here is derived from an EMBL/GenBank/DDBJ whole genome shotgun (WGS) entry which is preliminary data.</text>
</comment>
<evidence type="ECO:0000256" key="2">
    <source>
        <dbReference type="ARBA" id="ARBA00008126"/>
    </source>
</evidence>
<evidence type="ECO:0000313" key="11">
    <source>
        <dbReference type="Proteomes" id="UP001295684"/>
    </source>
</evidence>
<sequence length="298" mass="34589">MSRHSKNNTALGIFTYAEKNMLKGYGSQKNRLGKDSFKNFEACTLCLTRVKDPVCCEKGHLFCKECVITNLIQQKKDKEKEIEIWERQEQAKRLLAEKEEQDKFVKKVEQFERKETLPSGSKIDLQEHEFEVKGIVKEEEKERILAIKKLQEKQLQPDEKKDWIKTSFWVPEMTPQAHKTEVKKPTRKLLCPSHAADDHFLKLKNLIDLKIKLDSEEKEFICPLCNKTLSQQKIGALKKCGHTMCLDCIKKYCLPDKACTECSEKLKKKDVIFLKESGTSFASHNKVEAERYTPAFNG</sequence>
<gene>
    <name evidence="10" type="ORF">ECRASSUSDP1_LOCUS13024</name>
</gene>
<dbReference type="InterPro" id="IPR013083">
    <property type="entry name" value="Znf_RING/FYVE/PHD"/>
</dbReference>
<protein>
    <recommendedName>
        <fullName evidence="9">RING-type domain-containing protein</fullName>
    </recommendedName>
</protein>
<organism evidence="10 11">
    <name type="scientific">Euplotes crassus</name>
    <dbReference type="NCBI Taxonomy" id="5936"/>
    <lineage>
        <taxon>Eukaryota</taxon>
        <taxon>Sar</taxon>
        <taxon>Alveolata</taxon>
        <taxon>Ciliophora</taxon>
        <taxon>Intramacronucleata</taxon>
        <taxon>Spirotrichea</taxon>
        <taxon>Hypotrichia</taxon>
        <taxon>Euplotida</taxon>
        <taxon>Euplotidae</taxon>
        <taxon>Moneuplotes</taxon>
    </lineage>
</organism>
<dbReference type="SMART" id="SM00184">
    <property type="entry name" value="RING"/>
    <property type="match status" value="2"/>
</dbReference>
<dbReference type="PANTHER" id="PTHR13063:SF10">
    <property type="entry name" value="NITRIC OXIDE SYNTHASE-INTERACTING PROTEIN"/>
    <property type="match status" value="1"/>
</dbReference>
<dbReference type="GO" id="GO:0005634">
    <property type="term" value="C:nucleus"/>
    <property type="evidence" value="ECO:0007669"/>
    <property type="project" value="UniProtKB-SubCell"/>
</dbReference>
<dbReference type="GO" id="GO:0061630">
    <property type="term" value="F:ubiquitin protein ligase activity"/>
    <property type="evidence" value="ECO:0007669"/>
    <property type="project" value="InterPro"/>
</dbReference>
<evidence type="ECO:0000259" key="9">
    <source>
        <dbReference type="PROSITE" id="PS50089"/>
    </source>
</evidence>
<dbReference type="Pfam" id="PF15906">
    <property type="entry name" value="zf-NOSIP"/>
    <property type="match status" value="1"/>
</dbReference>
<evidence type="ECO:0000256" key="6">
    <source>
        <dbReference type="ARBA" id="ARBA00023242"/>
    </source>
</evidence>
<dbReference type="PROSITE" id="PS00518">
    <property type="entry name" value="ZF_RING_1"/>
    <property type="match status" value="1"/>
</dbReference>
<dbReference type="PIRSF" id="PIRSF023577">
    <property type="entry name" value="ENOS_interacting"/>
    <property type="match status" value="1"/>
</dbReference>
<dbReference type="SUPFAM" id="SSF57850">
    <property type="entry name" value="RING/U-box"/>
    <property type="match status" value="2"/>
</dbReference>
<proteinExistence type="inferred from homology"/>
<keyword evidence="3" id="KW-0479">Metal-binding</keyword>
<dbReference type="AlphaFoldDB" id="A0AAD1UMT3"/>
<dbReference type="InterPro" id="IPR017907">
    <property type="entry name" value="Znf_RING_CS"/>
</dbReference>
<dbReference type="PANTHER" id="PTHR13063">
    <property type="entry name" value="ENOS INTERACTING PROTEIN"/>
    <property type="match status" value="1"/>
</dbReference>
<keyword evidence="5" id="KW-0862">Zinc</keyword>
<dbReference type="Pfam" id="PF04641">
    <property type="entry name" value="Rtf2"/>
    <property type="match status" value="1"/>
</dbReference>
<evidence type="ECO:0000256" key="5">
    <source>
        <dbReference type="ARBA" id="ARBA00022833"/>
    </source>
</evidence>
<accession>A0AAD1UMT3</accession>
<dbReference type="InterPro" id="IPR031790">
    <property type="entry name" value="Znf-NOSIP"/>
</dbReference>
<dbReference type="GO" id="GO:0008270">
    <property type="term" value="F:zinc ion binding"/>
    <property type="evidence" value="ECO:0007669"/>
    <property type="project" value="UniProtKB-KW"/>
</dbReference>
<keyword evidence="4 8" id="KW-0863">Zinc-finger</keyword>
<evidence type="ECO:0000256" key="3">
    <source>
        <dbReference type="ARBA" id="ARBA00022723"/>
    </source>
</evidence>
<comment type="similarity">
    <text evidence="2 7">Belongs to the NOSIP family.</text>
</comment>
<comment type="subcellular location">
    <subcellularLocation>
        <location evidence="1 7">Nucleus</location>
    </subcellularLocation>
</comment>
<feature type="domain" description="RING-type" evidence="9">
    <location>
        <begin position="222"/>
        <end position="263"/>
    </location>
</feature>
<dbReference type="InterPro" id="IPR016818">
    <property type="entry name" value="NOSIP"/>
</dbReference>
<dbReference type="Gene3D" id="3.30.40.10">
    <property type="entry name" value="Zinc/RING finger domain, C3HC4 (zinc finger)"/>
    <property type="match status" value="2"/>
</dbReference>
<dbReference type="InterPro" id="IPR001841">
    <property type="entry name" value="Znf_RING"/>
</dbReference>
<evidence type="ECO:0000313" key="10">
    <source>
        <dbReference type="EMBL" id="CAI2371699.1"/>
    </source>
</evidence>
<dbReference type="Proteomes" id="UP001295684">
    <property type="component" value="Unassembled WGS sequence"/>
</dbReference>
<name>A0AAD1UMT3_EUPCR</name>
<evidence type="ECO:0000256" key="1">
    <source>
        <dbReference type="ARBA" id="ARBA00004123"/>
    </source>
</evidence>